<name>A0AC58KS11_CASCN</name>
<keyword evidence="1" id="KW-1185">Reference proteome</keyword>
<evidence type="ECO:0000313" key="1">
    <source>
        <dbReference type="Proteomes" id="UP001732720"/>
    </source>
</evidence>
<protein>
    <submittedName>
        <fullName evidence="2">Small integral membrane protein 27</fullName>
    </submittedName>
</protein>
<dbReference type="Proteomes" id="UP001732720">
    <property type="component" value="Chromosome 13"/>
</dbReference>
<gene>
    <name evidence="2" type="primary">Smim27</name>
</gene>
<reference evidence="2" key="1">
    <citation type="submission" date="2025-08" db="UniProtKB">
        <authorList>
            <consortium name="RefSeq"/>
        </authorList>
    </citation>
    <scope>IDENTIFICATION</scope>
</reference>
<organism evidence="1 2">
    <name type="scientific">Castor canadensis</name>
    <name type="common">American beaver</name>
    <dbReference type="NCBI Taxonomy" id="51338"/>
    <lineage>
        <taxon>Eukaryota</taxon>
        <taxon>Metazoa</taxon>
        <taxon>Chordata</taxon>
        <taxon>Craniata</taxon>
        <taxon>Vertebrata</taxon>
        <taxon>Euteleostomi</taxon>
        <taxon>Mammalia</taxon>
        <taxon>Eutheria</taxon>
        <taxon>Euarchontoglires</taxon>
        <taxon>Glires</taxon>
        <taxon>Rodentia</taxon>
        <taxon>Castorimorpha</taxon>
        <taxon>Castoridae</taxon>
        <taxon>Castor</taxon>
    </lineage>
</organism>
<proteinExistence type="predicted"/>
<evidence type="ECO:0000313" key="2">
    <source>
        <dbReference type="RefSeq" id="XP_073907722.1"/>
    </source>
</evidence>
<sequence length="55" mass="6338">MKPVSRRTLDWIYSVLLLAVVLLSWGFVIYASTVAARRQLEKQYPGQTFGMNEYA</sequence>
<accession>A0AC58KS11</accession>
<dbReference type="RefSeq" id="XP_073907722.1">
    <property type="nucleotide sequence ID" value="XM_074051621.1"/>
</dbReference>